<gene>
    <name evidence="2" type="ORF">SDC9_104854</name>
</gene>
<protein>
    <submittedName>
        <fullName evidence="2">Uncharacterized protein</fullName>
    </submittedName>
</protein>
<sequence>MRLSFWPLQNLFTTAAVSGDAESLSKSRGPPRMRRTPEQINSPWRGWEILQAARGKAL</sequence>
<evidence type="ECO:0000256" key="1">
    <source>
        <dbReference type="SAM" id="MobiDB-lite"/>
    </source>
</evidence>
<accession>A0A645AXQ3</accession>
<comment type="caution">
    <text evidence="2">The sequence shown here is derived from an EMBL/GenBank/DDBJ whole genome shotgun (WGS) entry which is preliminary data.</text>
</comment>
<reference evidence="2" key="1">
    <citation type="submission" date="2019-08" db="EMBL/GenBank/DDBJ databases">
        <authorList>
            <person name="Kucharzyk K."/>
            <person name="Murdoch R.W."/>
            <person name="Higgins S."/>
            <person name="Loffler F."/>
        </authorList>
    </citation>
    <scope>NUCLEOTIDE SEQUENCE</scope>
</reference>
<feature type="region of interest" description="Disordered" evidence="1">
    <location>
        <begin position="19"/>
        <end position="40"/>
    </location>
</feature>
<evidence type="ECO:0000313" key="2">
    <source>
        <dbReference type="EMBL" id="MPM58025.1"/>
    </source>
</evidence>
<name>A0A645AXQ3_9ZZZZ</name>
<organism evidence="2">
    <name type="scientific">bioreactor metagenome</name>
    <dbReference type="NCBI Taxonomy" id="1076179"/>
    <lineage>
        <taxon>unclassified sequences</taxon>
        <taxon>metagenomes</taxon>
        <taxon>ecological metagenomes</taxon>
    </lineage>
</organism>
<dbReference type="AlphaFoldDB" id="A0A645AXQ3"/>
<dbReference type="EMBL" id="VSSQ01016563">
    <property type="protein sequence ID" value="MPM58025.1"/>
    <property type="molecule type" value="Genomic_DNA"/>
</dbReference>
<proteinExistence type="predicted"/>